<dbReference type="SMART" id="SM00448">
    <property type="entry name" value="REC"/>
    <property type="match status" value="1"/>
</dbReference>
<protein>
    <recommendedName>
        <fullName evidence="3">histidine kinase</fullName>
        <ecNumber evidence="3">2.7.13.3</ecNumber>
    </recommendedName>
</protein>
<gene>
    <name evidence="12" type="ORF">RCOM_1434760</name>
</gene>
<keyword evidence="13" id="KW-1185">Reference proteome</keyword>
<dbReference type="EMBL" id="EQ973777">
    <property type="protein sequence ID" value="EEF49952.1"/>
    <property type="molecule type" value="Genomic_DNA"/>
</dbReference>
<evidence type="ECO:0000313" key="13">
    <source>
        <dbReference type="Proteomes" id="UP000008311"/>
    </source>
</evidence>
<dbReference type="eggNOG" id="KOG0519">
    <property type="taxonomic scope" value="Eukaryota"/>
</dbReference>
<dbReference type="Pfam" id="PF02518">
    <property type="entry name" value="HATPase_c"/>
    <property type="match status" value="1"/>
</dbReference>
<keyword evidence="4 7" id="KW-0597">Phosphoprotein</keyword>
<keyword evidence="12" id="KW-0808">Transferase</keyword>
<dbReference type="AlphaFoldDB" id="B9RFI1"/>
<dbReference type="GO" id="GO:0005789">
    <property type="term" value="C:endoplasmic reticulum membrane"/>
    <property type="evidence" value="ECO:0007669"/>
    <property type="project" value="UniProtKB-SubCell"/>
</dbReference>
<dbReference type="KEGG" id="rcu:8269811"/>
<dbReference type="InterPro" id="IPR011006">
    <property type="entry name" value="CheY-like_superfamily"/>
</dbReference>
<dbReference type="Gene3D" id="1.10.287.130">
    <property type="match status" value="1"/>
</dbReference>
<keyword evidence="9" id="KW-1133">Transmembrane helix</keyword>
<dbReference type="EC" id="2.7.13.3" evidence="3"/>
<name>B9RFI1_RICCO</name>
<evidence type="ECO:0000256" key="4">
    <source>
        <dbReference type="ARBA" id="ARBA00022553"/>
    </source>
</evidence>
<evidence type="ECO:0000256" key="2">
    <source>
        <dbReference type="ARBA" id="ARBA00004477"/>
    </source>
</evidence>
<proteinExistence type="predicted"/>
<evidence type="ECO:0000256" key="8">
    <source>
        <dbReference type="SAM" id="MobiDB-lite"/>
    </source>
</evidence>
<dbReference type="InterPro" id="IPR004358">
    <property type="entry name" value="Sig_transdc_His_kin-like_C"/>
</dbReference>
<dbReference type="InterPro" id="IPR001789">
    <property type="entry name" value="Sig_transdc_resp-reg_receiver"/>
</dbReference>
<dbReference type="Gene3D" id="3.30.565.10">
    <property type="entry name" value="Histidine kinase-like ATPase, C-terminal domain"/>
    <property type="match status" value="1"/>
</dbReference>
<dbReference type="PRINTS" id="PR00344">
    <property type="entry name" value="BCTRLSENSOR"/>
</dbReference>
<dbReference type="Pfam" id="PF00512">
    <property type="entry name" value="HisKA"/>
    <property type="match status" value="1"/>
</dbReference>
<dbReference type="InterPro" id="IPR036890">
    <property type="entry name" value="HATPase_C_sf"/>
</dbReference>
<dbReference type="InterPro" id="IPR050956">
    <property type="entry name" value="2C_system_His_kinase"/>
</dbReference>
<evidence type="ECO:0000256" key="6">
    <source>
        <dbReference type="ARBA" id="ARBA00023170"/>
    </source>
</evidence>
<reference evidence="13" key="1">
    <citation type="journal article" date="2010" name="Nat. Biotechnol.">
        <title>Draft genome sequence of the oilseed species Ricinus communis.</title>
        <authorList>
            <person name="Chan A.P."/>
            <person name="Crabtree J."/>
            <person name="Zhao Q."/>
            <person name="Lorenzi H."/>
            <person name="Orvis J."/>
            <person name="Puiu D."/>
            <person name="Melake-Berhan A."/>
            <person name="Jones K.M."/>
            <person name="Redman J."/>
            <person name="Chen G."/>
            <person name="Cahoon E.B."/>
            <person name="Gedil M."/>
            <person name="Stanke M."/>
            <person name="Haas B.J."/>
            <person name="Wortman J.R."/>
            <person name="Fraser-Liggett C.M."/>
            <person name="Ravel J."/>
            <person name="Rabinowicz P.D."/>
        </authorList>
    </citation>
    <scope>NUCLEOTIDE SEQUENCE [LARGE SCALE GENOMIC DNA]</scope>
    <source>
        <strain evidence="13">cv. Hale</strain>
    </source>
</reference>
<organism evidence="12 13">
    <name type="scientific">Ricinus communis</name>
    <name type="common">Castor bean</name>
    <dbReference type="NCBI Taxonomy" id="3988"/>
    <lineage>
        <taxon>Eukaryota</taxon>
        <taxon>Viridiplantae</taxon>
        <taxon>Streptophyta</taxon>
        <taxon>Embryophyta</taxon>
        <taxon>Tracheophyta</taxon>
        <taxon>Spermatophyta</taxon>
        <taxon>Magnoliopsida</taxon>
        <taxon>eudicotyledons</taxon>
        <taxon>Gunneridae</taxon>
        <taxon>Pentapetalae</taxon>
        <taxon>rosids</taxon>
        <taxon>fabids</taxon>
        <taxon>Malpighiales</taxon>
        <taxon>Euphorbiaceae</taxon>
        <taxon>Acalyphoideae</taxon>
        <taxon>Acalypheae</taxon>
        <taxon>Ricinus</taxon>
    </lineage>
</organism>
<evidence type="ECO:0000256" key="3">
    <source>
        <dbReference type="ARBA" id="ARBA00012438"/>
    </source>
</evidence>
<keyword evidence="9" id="KW-0812">Transmembrane</keyword>
<dbReference type="Gene3D" id="3.40.50.2300">
    <property type="match status" value="1"/>
</dbReference>
<dbReference type="PANTHER" id="PTHR43719:SF50">
    <property type="entry name" value="HISTIDINE KINASE CKI1-LIKE ISOFORM X1"/>
    <property type="match status" value="1"/>
</dbReference>
<evidence type="ECO:0000256" key="1">
    <source>
        <dbReference type="ARBA" id="ARBA00000085"/>
    </source>
</evidence>
<dbReference type="InterPro" id="IPR003594">
    <property type="entry name" value="HATPase_dom"/>
</dbReference>
<keyword evidence="12" id="KW-0418">Kinase</keyword>
<dbReference type="Proteomes" id="UP000008311">
    <property type="component" value="Unassembled WGS sequence"/>
</dbReference>
<dbReference type="InterPro" id="IPR003661">
    <property type="entry name" value="HisK_dim/P_dom"/>
</dbReference>
<comment type="subcellular location">
    <subcellularLocation>
        <location evidence="2">Endoplasmic reticulum membrane</location>
        <topology evidence="2">Multi-pass membrane protein</topology>
    </subcellularLocation>
</comment>
<evidence type="ECO:0000256" key="9">
    <source>
        <dbReference type="SAM" id="Phobius"/>
    </source>
</evidence>
<dbReference type="SMART" id="SM00387">
    <property type="entry name" value="HATPase_c"/>
    <property type="match status" value="1"/>
</dbReference>
<feature type="compositionally biased region" description="Basic and acidic residues" evidence="8">
    <location>
        <begin position="595"/>
        <end position="607"/>
    </location>
</feature>
<dbReference type="SUPFAM" id="SSF52172">
    <property type="entry name" value="CheY-like"/>
    <property type="match status" value="1"/>
</dbReference>
<dbReference type="InParanoid" id="B9RFI1"/>
<dbReference type="PROSITE" id="PS50109">
    <property type="entry name" value="HIS_KIN"/>
    <property type="match status" value="1"/>
</dbReference>
<dbReference type="SMART" id="SM00388">
    <property type="entry name" value="HisKA"/>
    <property type="match status" value="1"/>
</dbReference>
<dbReference type="OrthoDB" id="60033at2759"/>
<dbReference type="PANTHER" id="PTHR43719">
    <property type="entry name" value="TWO-COMPONENT HISTIDINE KINASE"/>
    <property type="match status" value="1"/>
</dbReference>
<dbReference type="SUPFAM" id="SSF47384">
    <property type="entry name" value="Homodimeric domain of signal transducing histidine kinase"/>
    <property type="match status" value="1"/>
</dbReference>
<dbReference type="InterPro" id="IPR005467">
    <property type="entry name" value="His_kinase_dom"/>
</dbReference>
<dbReference type="SUPFAM" id="SSF55874">
    <property type="entry name" value="ATPase domain of HSP90 chaperone/DNA topoisomerase II/histidine kinase"/>
    <property type="match status" value="1"/>
</dbReference>
<dbReference type="CDD" id="cd17546">
    <property type="entry name" value="REC_hyHK_CKI1_RcsC-like"/>
    <property type="match status" value="1"/>
</dbReference>
<keyword evidence="9" id="KW-0472">Membrane</keyword>
<evidence type="ECO:0000256" key="7">
    <source>
        <dbReference type="PROSITE-ProRule" id="PRU00169"/>
    </source>
</evidence>
<feature type="region of interest" description="Disordered" evidence="8">
    <location>
        <begin position="578"/>
        <end position="607"/>
    </location>
</feature>
<dbReference type="Pfam" id="PF00072">
    <property type="entry name" value="Response_reg"/>
    <property type="match status" value="1"/>
</dbReference>
<feature type="modified residue" description="4-aspartylphosphate" evidence="7">
    <location>
        <position position="841"/>
    </location>
</feature>
<feature type="domain" description="Histidine kinase" evidence="10">
    <location>
        <begin position="229"/>
        <end position="492"/>
    </location>
</feature>
<evidence type="ECO:0000259" key="10">
    <source>
        <dbReference type="PROSITE" id="PS50109"/>
    </source>
</evidence>
<dbReference type="CDD" id="cd00082">
    <property type="entry name" value="HisKA"/>
    <property type="match status" value="1"/>
</dbReference>
<dbReference type="GO" id="GO:0000155">
    <property type="term" value="F:phosphorelay sensor kinase activity"/>
    <property type="evidence" value="ECO:0007669"/>
    <property type="project" value="InterPro"/>
</dbReference>
<dbReference type="PROSITE" id="PS50110">
    <property type="entry name" value="RESPONSE_REGULATORY"/>
    <property type="match status" value="1"/>
</dbReference>
<dbReference type="InterPro" id="IPR036097">
    <property type="entry name" value="HisK_dim/P_sf"/>
</dbReference>
<keyword evidence="5" id="KW-0256">Endoplasmic reticulum</keyword>
<comment type="catalytic activity">
    <reaction evidence="1">
        <text>ATP + protein L-histidine = ADP + protein N-phospho-L-histidine.</text>
        <dbReference type="EC" id="2.7.13.3"/>
    </reaction>
</comment>
<feature type="domain" description="Response regulatory" evidence="11">
    <location>
        <begin position="779"/>
        <end position="910"/>
    </location>
</feature>
<evidence type="ECO:0000313" key="12">
    <source>
        <dbReference type="EMBL" id="EEF49952.1"/>
    </source>
</evidence>
<feature type="transmembrane region" description="Helical" evidence="9">
    <location>
        <begin position="172"/>
        <end position="191"/>
    </location>
</feature>
<accession>B9RFI1</accession>
<feature type="compositionally biased region" description="Polar residues" evidence="8">
    <location>
        <begin position="578"/>
        <end position="594"/>
    </location>
</feature>
<evidence type="ECO:0000256" key="5">
    <source>
        <dbReference type="ARBA" id="ARBA00022824"/>
    </source>
</evidence>
<sequence length="912" mass="101651">MLTINASWFEKAKNSTSGYSSIGTGWNRAQDSLFLNTAAMDGRGVISLGFPTKAIIDNFSALDFHGGYFYLGTVDGQVIMQTIPPDTQIDMLNGSVTVQIFNPNGGKMGQDNLSCFSVDGKLRPLHGKIVGNRYIFYCSNLYIAGVQSVYVLAYPRDGLVNLVQRNIKLSTILLALVFVFIFTSFLIYMVMTVRATKREMFLCAALIKQTEATQQAERKSMNKTKAYAGANHDVRASLAAITGLIELCQDDVKSGSELATNLDQMQNCTRDLLEILNSVLDMSKIEAGKTSLEIEEFNLAQLLEDVVGMYYPLGMKKCVDIVLDPCDASKLPDVRGDRIKLKQILCNLLSNAIKFTSAGHVSVRAVVKKKNIEKEIIASSTTALKFLSWMRRRNKDACTDLDAFHTVKENPNEMEFEFEVDDTGQGIPKDKQTSIFEDYVQVKETAIGQEGCGLGLGIVQSLVRVMKGELTIIEKEPGERGTCFRFNVFLSTCESESFSTEESRPSSGFHQHFQFMSPKSEGSHMILFIKGDERRRVLKRYIESLNIKVTIIKHGRYFRSELEKIKRRLDLSYFASGKTDSSSVDYLSASTSSHSDPEANSKRLSIKDGADSGLPQFKKTNSKSSSGIILFVIDSDAVSSYREFEHTLVSFRKDIIKSSCKVVWLDDQISRQAGSQEQDRRISEGDYVTYKPFHGSRLTQVLSLLPERKGNLQCNLPKSTTGLSIQELRTSVDLNLSNVSSSSTFEIDITSSYHRSSFQQVVMNKPDEKHNDKPLNGKKVLVVEDAELLRRIVTTTLGKLGANVEACTNGEEALTQVCKALSDQKKEGDSKSIPYDYIFMDCEMPVMNGYEATRLIRIEERKHDVHIPIIALTAHAMPEEASKSIDAGMDFHLNKPLQVDKLLGVIQSIGNQ</sequence>
<keyword evidence="6" id="KW-0675">Receptor</keyword>
<evidence type="ECO:0000259" key="11">
    <source>
        <dbReference type="PROSITE" id="PS50110"/>
    </source>
</evidence>